<keyword evidence="3" id="KW-1185">Reference proteome</keyword>
<evidence type="ECO:0000313" key="2">
    <source>
        <dbReference type="EMBL" id="OCK75404.1"/>
    </source>
</evidence>
<gene>
    <name evidence="2" type="ORF">K432DRAFT_386226</name>
</gene>
<feature type="compositionally biased region" description="Basic and acidic residues" evidence="1">
    <location>
        <begin position="133"/>
        <end position="147"/>
    </location>
</feature>
<proteinExistence type="predicted"/>
<protein>
    <submittedName>
        <fullName evidence="2">Uncharacterized protein</fullName>
    </submittedName>
</protein>
<feature type="compositionally biased region" description="Basic and acidic residues" evidence="1">
    <location>
        <begin position="366"/>
        <end position="384"/>
    </location>
</feature>
<feature type="compositionally biased region" description="Low complexity" evidence="1">
    <location>
        <begin position="329"/>
        <end position="344"/>
    </location>
</feature>
<feature type="compositionally biased region" description="Basic and acidic residues" evidence="1">
    <location>
        <begin position="60"/>
        <end position="71"/>
    </location>
</feature>
<feature type="compositionally biased region" description="Acidic residues" evidence="1">
    <location>
        <begin position="427"/>
        <end position="444"/>
    </location>
</feature>
<dbReference type="OrthoDB" id="5423493at2759"/>
<feature type="compositionally biased region" description="Basic residues" evidence="1">
    <location>
        <begin position="350"/>
        <end position="365"/>
    </location>
</feature>
<feature type="compositionally biased region" description="Basic residues" evidence="1">
    <location>
        <begin position="385"/>
        <end position="394"/>
    </location>
</feature>
<organism evidence="2 3">
    <name type="scientific">Lepidopterella palustris CBS 459.81</name>
    <dbReference type="NCBI Taxonomy" id="1314670"/>
    <lineage>
        <taxon>Eukaryota</taxon>
        <taxon>Fungi</taxon>
        <taxon>Dikarya</taxon>
        <taxon>Ascomycota</taxon>
        <taxon>Pezizomycotina</taxon>
        <taxon>Dothideomycetes</taxon>
        <taxon>Pleosporomycetidae</taxon>
        <taxon>Mytilinidiales</taxon>
        <taxon>Argynnaceae</taxon>
        <taxon>Lepidopterella</taxon>
    </lineage>
</organism>
<evidence type="ECO:0000313" key="3">
    <source>
        <dbReference type="Proteomes" id="UP000250266"/>
    </source>
</evidence>
<feature type="region of interest" description="Disordered" evidence="1">
    <location>
        <begin position="122"/>
        <end position="166"/>
    </location>
</feature>
<sequence>MPRPKRAKVASTRVVQPSQPPTAAPARRNSARQALERTEDVSDDSDGFIITTNKVRRRRPWEPEPQKDVDLTMRGGLGEGDVVDAHKLLPKRPTAKKVLPDQRQTSALEALKKRRDAALQAKKLSSEAVLHTEANRPSEEVAPEKDPPTPPPRYSDINSPTICSSPVRAGNLHSALKAQGTPAMETSILALANFKRRARQPSILRMVQQTSDNEDDDLDDFNPDDESTPLHFHITSELATGGKECGLRSSNPGRISSSRKRKLSTPEVQVLRSSPLVMPSLGADQEGSSPHSERSSLPEHIADTQEDIPLGQTEQGHEREPEIWSETMAPPRSSSSPASSPVSAETNKPPVKHGGRQQRSRNVHRHNQDFEDSERTASESEGDHRRKRASKKPSKPASLSTAKLQSLLPRRRRHACGGDAGQFDIPSSDENDVTMPDSDQDELELPASRHVTVARKTTSARTPVKSGSREARKVVAQNSAKKMTAAASSSKKATRTYGSRRVTSSDKENESTFIQGEFSNEYGEGPIEISIDQIKSIELAAASKKFAEVDKWEMEFESVDVGGGSSSPWR</sequence>
<feature type="region of interest" description="Disordered" evidence="1">
    <location>
        <begin position="1"/>
        <end position="103"/>
    </location>
</feature>
<dbReference type="Proteomes" id="UP000250266">
    <property type="component" value="Unassembled WGS sequence"/>
</dbReference>
<feature type="region of interest" description="Disordered" evidence="1">
    <location>
        <begin position="242"/>
        <end position="519"/>
    </location>
</feature>
<reference evidence="2 3" key="1">
    <citation type="journal article" date="2016" name="Nat. Commun.">
        <title>Ectomycorrhizal ecology is imprinted in the genome of the dominant symbiotic fungus Cenococcum geophilum.</title>
        <authorList>
            <consortium name="DOE Joint Genome Institute"/>
            <person name="Peter M."/>
            <person name="Kohler A."/>
            <person name="Ohm R.A."/>
            <person name="Kuo A."/>
            <person name="Krutzmann J."/>
            <person name="Morin E."/>
            <person name="Arend M."/>
            <person name="Barry K.W."/>
            <person name="Binder M."/>
            <person name="Choi C."/>
            <person name="Clum A."/>
            <person name="Copeland A."/>
            <person name="Grisel N."/>
            <person name="Haridas S."/>
            <person name="Kipfer T."/>
            <person name="LaButti K."/>
            <person name="Lindquist E."/>
            <person name="Lipzen A."/>
            <person name="Maire R."/>
            <person name="Meier B."/>
            <person name="Mihaltcheva S."/>
            <person name="Molinier V."/>
            <person name="Murat C."/>
            <person name="Poggeler S."/>
            <person name="Quandt C.A."/>
            <person name="Sperisen C."/>
            <person name="Tritt A."/>
            <person name="Tisserant E."/>
            <person name="Crous P.W."/>
            <person name="Henrissat B."/>
            <person name="Nehls U."/>
            <person name="Egli S."/>
            <person name="Spatafora J.W."/>
            <person name="Grigoriev I.V."/>
            <person name="Martin F.M."/>
        </authorList>
    </citation>
    <scope>NUCLEOTIDE SEQUENCE [LARGE SCALE GENOMIC DNA]</scope>
    <source>
        <strain evidence="2 3">CBS 459.81</strain>
    </source>
</reference>
<feature type="compositionally biased region" description="Low complexity" evidence="1">
    <location>
        <begin position="479"/>
        <end position="491"/>
    </location>
</feature>
<name>A0A8E2JAG5_9PEZI</name>
<accession>A0A8E2JAG5</accession>
<evidence type="ECO:0000256" key="1">
    <source>
        <dbReference type="SAM" id="MobiDB-lite"/>
    </source>
</evidence>
<dbReference type="AlphaFoldDB" id="A0A8E2JAG5"/>
<feature type="compositionally biased region" description="Basic and acidic residues" evidence="1">
    <location>
        <begin position="291"/>
        <end position="303"/>
    </location>
</feature>
<dbReference type="EMBL" id="KV745321">
    <property type="protein sequence ID" value="OCK75404.1"/>
    <property type="molecule type" value="Genomic_DNA"/>
</dbReference>